<evidence type="ECO:0000313" key="2">
    <source>
        <dbReference type="Proteomes" id="UP000003240"/>
    </source>
</evidence>
<protein>
    <submittedName>
        <fullName evidence="1">Uncharacterized protein</fullName>
    </submittedName>
</protein>
<evidence type="ECO:0000313" key="1">
    <source>
        <dbReference type="EMBL" id="EGO65282.1"/>
    </source>
</evidence>
<organism evidence="1 2">
    <name type="scientific">Acetonema longum DSM 6540</name>
    <dbReference type="NCBI Taxonomy" id="1009370"/>
    <lineage>
        <taxon>Bacteria</taxon>
        <taxon>Bacillati</taxon>
        <taxon>Bacillota</taxon>
        <taxon>Negativicutes</taxon>
        <taxon>Acetonemataceae</taxon>
        <taxon>Acetonema</taxon>
    </lineage>
</organism>
<dbReference type="AlphaFoldDB" id="F7NFA2"/>
<proteinExistence type="predicted"/>
<name>F7NFA2_9FIRM</name>
<keyword evidence="2" id="KW-1185">Reference proteome</keyword>
<gene>
    <name evidence="1" type="ORF">ALO_03646</name>
</gene>
<dbReference type="Proteomes" id="UP000003240">
    <property type="component" value="Unassembled WGS sequence"/>
</dbReference>
<dbReference type="STRING" id="1009370.ALO_03646"/>
<accession>F7NFA2</accession>
<comment type="caution">
    <text evidence="1">The sequence shown here is derived from an EMBL/GenBank/DDBJ whole genome shotgun (WGS) entry which is preliminary data.</text>
</comment>
<sequence>MNILKKRKSLQQNPIQIFKKLKWATLILNMIQKLDGYLSGMKKIVKLEPFTRLTLEMQILFRQQSIWQNN</sequence>
<dbReference type="EMBL" id="AFGF01000021">
    <property type="protein sequence ID" value="EGO65282.1"/>
    <property type="molecule type" value="Genomic_DNA"/>
</dbReference>
<reference evidence="1 2" key="1">
    <citation type="journal article" date="2011" name="EMBO J.">
        <title>Structural diversity of bacterial flagellar motors.</title>
        <authorList>
            <person name="Chen S."/>
            <person name="Beeby M."/>
            <person name="Murphy G.E."/>
            <person name="Leadbetter J.R."/>
            <person name="Hendrixson D.R."/>
            <person name="Briegel A."/>
            <person name="Li Z."/>
            <person name="Shi J."/>
            <person name="Tocheva E.I."/>
            <person name="Muller A."/>
            <person name="Dobro M.J."/>
            <person name="Jensen G.J."/>
        </authorList>
    </citation>
    <scope>NUCLEOTIDE SEQUENCE [LARGE SCALE GENOMIC DNA]</scope>
    <source>
        <strain evidence="1 2">DSM 6540</strain>
    </source>
</reference>